<organism evidence="15 16">
    <name type="scientific">Aspergillus puulaauensis</name>
    <dbReference type="NCBI Taxonomy" id="1220207"/>
    <lineage>
        <taxon>Eukaryota</taxon>
        <taxon>Fungi</taxon>
        <taxon>Dikarya</taxon>
        <taxon>Ascomycota</taxon>
        <taxon>Pezizomycotina</taxon>
        <taxon>Eurotiomycetes</taxon>
        <taxon>Eurotiomycetidae</taxon>
        <taxon>Eurotiales</taxon>
        <taxon>Aspergillaceae</taxon>
        <taxon>Aspergillus</taxon>
    </lineage>
</organism>
<evidence type="ECO:0000256" key="6">
    <source>
        <dbReference type="ARBA" id="ARBA00022989"/>
    </source>
</evidence>
<keyword evidence="5 12" id="KW-0812">Transmembrane</keyword>
<dbReference type="Pfam" id="PF08172">
    <property type="entry name" value="CASP_C"/>
    <property type="match status" value="1"/>
</dbReference>
<sequence length="759" mass="83683">MDSFAITEGMLPQPDNQDARAADSGNSGALPEGANKFQRAISAWRGIDLSSTLAKLDGTASDIVAEQRDALVQRKDLAQKTKDFRKLDDASKLGEYKGLLKAYQGFIDLLTNQGKSSSSAFLQLYSSLSEAPDPYPLLETSIDSLVLAEETVPKLTSERDQLQGSVDRLTSQLDDTEKRLQEERAARKKLEENQDTKITEIETSWSAVLTEKTNNWTAKEKSLEEKVENQERLIKELKASYEVSQRLGQNDEGGDQSQHGASAAELELVSNELEKTSLRLAEIEGRNEQLRLELAQAVSHSKEEQTASIDDDPAYLRLQSENSSLLRKLDAARFDRESERHTWEAKFLQSERQGTKVATEREELKARLAKVADYEDIRRELEMIKSIEFSAGDDDDAGDLTEGAAANGTADKTKEGGKNSSLEQLLLARNKKLTDELTILRVSHRDLQGQLEVLREDVSTTKEELEKSQNLSTTLENDLLRLQQEAANAFPSSAMSVAGTYASKYPHSSRKGGVSPTSSIISGFDQSTMSSNTMDAIRAGEPVGGGSGLLPMIQAQRDRFKKKNSELEEDLSKLYGTVKSLRQEVASLQKDNLNLYEKTRYVSTYNRGHGSSSSASAYANKPSVSSIHPSADTPSGLSVDRYQSAYEAQISPFAAFRGRESTRAYKRMSLPERVVFSLTRIILANRTSRNVFAGYCFALHILLFVMLYMMSTMQIESHSAASLGASASMAMNGGSGSSNSYDGQLDGDDWQQEGFNQAG</sequence>
<dbReference type="RefSeq" id="XP_041550603.1">
    <property type="nucleotide sequence ID" value="XM_041696068.1"/>
</dbReference>
<feature type="region of interest" description="Disordered" evidence="11">
    <location>
        <begin position="736"/>
        <end position="759"/>
    </location>
</feature>
<evidence type="ECO:0000256" key="4">
    <source>
        <dbReference type="ARBA" id="ARBA00022448"/>
    </source>
</evidence>
<feature type="domain" description="CASP C-terminal" evidence="13">
    <location>
        <begin position="454"/>
        <end position="713"/>
    </location>
</feature>
<dbReference type="InterPro" id="IPR057476">
    <property type="entry name" value="Cux_N"/>
</dbReference>
<keyword evidence="7" id="KW-0333">Golgi apparatus</keyword>
<accession>A0A7R7XBS7</accession>
<feature type="transmembrane region" description="Helical" evidence="12">
    <location>
        <begin position="692"/>
        <end position="710"/>
    </location>
</feature>
<name>A0A7R7XBS7_9EURO</name>
<dbReference type="GeneID" id="64968414"/>
<feature type="compositionally biased region" description="Polar residues" evidence="11">
    <location>
        <begin position="622"/>
        <end position="634"/>
    </location>
</feature>
<feature type="region of interest" description="Disordered" evidence="11">
    <location>
        <begin position="506"/>
        <end position="526"/>
    </location>
</feature>
<feature type="region of interest" description="Disordered" evidence="11">
    <location>
        <begin position="607"/>
        <end position="634"/>
    </location>
</feature>
<evidence type="ECO:0000256" key="10">
    <source>
        <dbReference type="SAM" id="Coils"/>
    </source>
</evidence>
<feature type="domain" description="Cux N-terminal" evidence="14">
    <location>
        <begin position="34"/>
        <end position="145"/>
    </location>
</feature>
<evidence type="ECO:0000256" key="7">
    <source>
        <dbReference type="ARBA" id="ARBA00023034"/>
    </source>
</evidence>
<keyword evidence="6 12" id="KW-1133">Transmembrane helix</keyword>
<evidence type="ECO:0000313" key="16">
    <source>
        <dbReference type="Proteomes" id="UP000654913"/>
    </source>
</evidence>
<dbReference type="KEGG" id="apuu:APUU_11237S"/>
<evidence type="ECO:0000256" key="8">
    <source>
        <dbReference type="ARBA" id="ARBA00023054"/>
    </source>
</evidence>
<evidence type="ECO:0000313" key="15">
    <source>
        <dbReference type="EMBL" id="BCS18409.1"/>
    </source>
</evidence>
<gene>
    <name evidence="15" type="ORF">APUU_11237S</name>
</gene>
<evidence type="ECO:0000259" key="13">
    <source>
        <dbReference type="Pfam" id="PF08172"/>
    </source>
</evidence>
<dbReference type="OrthoDB" id="10257567at2759"/>
<evidence type="ECO:0000256" key="1">
    <source>
        <dbReference type="ARBA" id="ARBA00004409"/>
    </source>
</evidence>
<feature type="coiled-coil region" evidence="10">
    <location>
        <begin position="444"/>
        <end position="485"/>
    </location>
</feature>
<keyword evidence="4" id="KW-0813">Transport</keyword>
<dbReference type="PANTHER" id="PTHR14043">
    <property type="entry name" value="CCAAT DISPLACEMENT PROTEIN-RELATED"/>
    <property type="match status" value="1"/>
</dbReference>
<reference evidence="15" key="1">
    <citation type="submission" date="2021-01" db="EMBL/GenBank/DDBJ databases">
        <authorList>
            <consortium name="Aspergillus puulaauensis MK2 genome sequencing consortium"/>
            <person name="Kazuki M."/>
            <person name="Futagami T."/>
        </authorList>
    </citation>
    <scope>NUCLEOTIDE SEQUENCE</scope>
    <source>
        <strain evidence="15">MK2</strain>
    </source>
</reference>
<dbReference type="Pfam" id="PF25398">
    <property type="entry name" value="CUX1_N"/>
    <property type="match status" value="1"/>
</dbReference>
<dbReference type="Proteomes" id="UP000654913">
    <property type="component" value="Chromosome 1"/>
</dbReference>
<protein>
    <recommendedName>
        <fullName evidence="3">Protein CASP</fullName>
    </recommendedName>
</protein>
<feature type="compositionally biased region" description="Polar residues" evidence="11">
    <location>
        <begin position="515"/>
        <end position="526"/>
    </location>
</feature>
<dbReference type="EMBL" id="AP024443">
    <property type="protein sequence ID" value="BCS18409.1"/>
    <property type="molecule type" value="Genomic_DNA"/>
</dbReference>
<evidence type="ECO:0000256" key="2">
    <source>
        <dbReference type="ARBA" id="ARBA00006415"/>
    </source>
</evidence>
<feature type="region of interest" description="Disordered" evidence="11">
    <location>
        <begin position="392"/>
        <end position="419"/>
    </location>
</feature>
<feature type="region of interest" description="Disordered" evidence="11">
    <location>
        <begin position="1"/>
        <end position="32"/>
    </location>
</feature>
<keyword evidence="8 10" id="KW-0175">Coiled coil</keyword>
<evidence type="ECO:0000259" key="14">
    <source>
        <dbReference type="Pfam" id="PF25398"/>
    </source>
</evidence>
<feature type="coiled-coil region" evidence="10">
    <location>
        <begin position="550"/>
        <end position="598"/>
    </location>
</feature>
<keyword evidence="16" id="KW-1185">Reference proteome</keyword>
<evidence type="ECO:0000256" key="11">
    <source>
        <dbReference type="SAM" id="MobiDB-lite"/>
    </source>
</evidence>
<evidence type="ECO:0000256" key="12">
    <source>
        <dbReference type="SAM" id="Phobius"/>
    </source>
</evidence>
<evidence type="ECO:0000256" key="5">
    <source>
        <dbReference type="ARBA" id="ARBA00022692"/>
    </source>
</evidence>
<dbReference type="AlphaFoldDB" id="A0A7R7XBS7"/>
<comment type="similarity">
    <text evidence="2">Belongs to the CASP family.</text>
</comment>
<dbReference type="GO" id="GO:0000139">
    <property type="term" value="C:Golgi membrane"/>
    <property type="evidence" value="ECO:0007669"/>
    <property type="project" value="UniProtKB-SubCell"/>
</dbReference>
<dbReference type="InterPro" id="IPR012955">
    <property type="entry name" value="CASP_C"/>
</dbReference>
<evidence type="ECO:0000256" key="9">
    <source>
        <dbReference type="ARBA" id="ARBA00023136"/>
    </source>
</evidence>
<dbReference type="PANTHER" id="PTHR14043:SF2">
    <property type="entry name" value="HOMEOBOX PROTEIN CUT"/>
    <property type="match status" value="1"/>
</dbReference>
<keyword evidence="9 12" id="KW-0472">Membrane</keyword>
<reference evidence="15" key="2">
    <citation type="submission" date="2021-02" db="EMBL/GenBank/DDBJ databases">
        <title>Aspergillus puulaauensis MK2 genome sequence.</title>
        <authorList>
            <person name="Futagami T."/>
            <person name="Mori K."/>
            <person name="Kadooka C."/>
            <person name="Tanaka T."/>
        </authorList>
    </citation>
    <scope>NUCLEOTIDE SEQUENCE</scope>
    <source>
        <strain evidence="15">MK2</strain>
    </source>
</reference>
<evidence type="ECO:0000256" key="3">
    <source>
        <dbReference type="ARBA" id="ARBA00018691"/>
    </source>
</evidence>
<feature type="coiled-coil region" evidence="10">
    <location>
        <begin position="159"/>
        <end position="300"/>
    </location>
</feature>
<proteinExistence type="inferred from homology"/>
<dbReference type="GO" id="GO:0006891">
    <property type="term" value="P:intra-Golgi vesicle-mediated transport"/>
    <property type="evidence" value="ECO:0007669"/>
    <property type="project" value="InterPro"/>
</dbReference>
<comment type="subcellular location">
    <subcellularLocation>
        <location evidence="1">Golgi apparatus membrane</location>
        <topology evidence="1">Single-pass type IV membrane protein</topology>
    </subcellularLocation>
</comment>